<evidence type="ECO:0008006" key="3">
    <source>
        <dbReference type="Google" id="ProtNLM"/>
    </source>
</evidence>
<dbReference type="EMBL" id="JARQBJ010000007">
    <property type="protein sequence ID" value="MDT2811326.1"/>
    <property type="molecule type" value="Genomic_DNA"/>
</dbReference>
<gene>
    <name evidence="1" type="ORF">P7H43_12635</name>
</gene>
<proteinExistence type="predicted"/>
<dbReference type="AlphaFoldDB" id="A0AAW8U357"/>
<name>A0AAW8U357_9ENTE</name>
<organism evidence="1 2">
    <name type="scientific">Enterococcus asini</name>
    <dbReference type="NCBI Taxonomy" id="57732"/>
    <lineage>
        <taxon>Bacteria</taxon>
        <taxon>Bacillati</taxon>
        <taxon>Bacillota</taxon>
        <taxon>Bacilli</taxon>
        <taxon>Lactobacillales</taxon>
        <taxon>Enterococcaceae</taxon>
        <taxon>Enterococcus</taxon>
    </lineage>
</organism>
<evidence type="ECO:0000313" key="2">
    <source>
        <dbReference type="Proteomes" id="UP001256711"/>
    </source>
</evidence>
<sequence length="82" mass="9583">MSNELTRKFILFLLTKGIGVQVIAKSFRINANKILRWQQTCRITEPDFFSKSKLAFDVLPSLMAQRKALDRVIQEVRTELDR</sequence>
<evidence type="ECO:0000313" key="1">
    <source>
        <dbReference type="EMBL" id="MDT2811326.1"/>
    </source>
</evidence>
<dbReference type="RefSeq" id="WP_311835805.1">
    <property type="nucleotide sequence ID" value="NZ_JARQBJ010000007.1"/>
</dbReference>
<reference evidence="1" key="1">
    <citation type="submission" date="2023-03" db="EMBL/GenBank/DDBJ databases">
        <authorList>
            <person name="Shen W."/>
            <person name="Cai J."/>
        </authorList>
    </citation>
    <scope>NUCLEOTIDE SEQUENCE</scope>
    <source>
        <strain evidence="1">B226-2</strain>
    </source>
</reference>
<dbReference type="Proteomes" id="UP001256711">
    <property type="component" value="Unassembled WGS sequence"/>
</dbReference>
<accession>A0AAW8U357</accession>
<protein>
    <recommendedName>
        <fullName evidence="3">Transposase</fullName>
    </recommendedName>
</protein>
<comment type="caution">
    <text evidence="1">The sequence shown here is derived from an EMBL/GenBank/DDBJ whole genome shotgun (WGS) entry which is preliminary data.</text>
</comment>